<dbReference type="GO" id="GO:0004386">
    <property type="term" value="F:helicase activity"/>
    <property type="evidence" value="ECO:0007669"/>
    <property type="project" value="UniProtKB-KW"/>
</dbReference>
<accession>A0A2T9WKG7</accession>
<dbReference type="PANTHER" id="PTHR34237">
    <property type="entry name" value="PAREP8-RELATED"/>
    <property type="match status" value="1"/>
</dbReference>
<comment type="caution">
    <text evidence="1">The sequence shown here is derived from an EMBL/GenBank/DDBJ whole genome shotgun (WGS) entry which is preliminary data.</text>
</comment>
<evidence type="ECO:0000313" key="1">
    <source>
        <dbReference type="EMBL" id="PVU68321.1"/>
    </source>
</evidence>
<keyword evidence="1" id="KW-0547">Nucleotide-binding</keyword>
<dbReference type="EMBL" id="QEFP01000018">
    <property type="protein sequence ID" value="PVU68321.1"/>
    <property type="molecule type" value="Genomic_DNA"/>
</dbReference>
<dbReference type="InterPro" id="IPR010268">
    <property type="entry name" value="PaREP1"/>
</dbReference>
<sequence length="159" mass="18524">MEELIRKAEDMGINVEDVWISLISKNDPKEEIRLRLDLAKNYMKECEEYLKKGDAVQASEKAYKVAEELIKALAEKFNLEEYQKALREGRWYTYLLVSASSKLSQKLGDWVLSGWDAGYSLHVWGFHEAKLTISDIIPRVEKVRKLLEESEKILTEVRD</sequence>
<organism evidence="1">
    <name type="scientific">Nanobsidianus stetteri</name>
    <dbReference type="NCBI Taxonomy" id="1294122"/>
    <lineage>
        <taxon>Archaea</taxon>
        <taxon>Nanobdellota</taxon>
        <taxon>Candidatus Nanoarchaeia</taxon>
        <taxon>Nanoarchaeales</taxon>
        <taxon>Nanopusillaceae</taxon>
        <taxon>Candidatus Nanobsidianus</taxon>
    </lineage>
</organism>
<dbReference type="PANTHER" id="PTHR34237:SF4">
    <property type="entry name" value="PAREP1 FAMILY PROTEIN"/>
    <property type="match status" value="1"/>
</dbReference>
<keyword evidence="1" id="KW-0067">ATP-binding</keyword>
<proteinExistence type="predicted"/>
<keyword evidence="1" id="KW-0378">Hydrolase</keyword>
<protein>
    <submittedName>
        <fullName evidence="1">Superfamily I DNA and RNA helicase and helicaseubunit</fullName>
    </submittedName>
</protein>
<reference evidence="1" key="2">
    <citation type="submission" date="2017-05" db="EMBL/GenBank/DDBJ databases">
        <authorList>
            <person name="Song R."/>
            <person name="Chenine A.L."/>
            <person name="Ruprecht R.M."/>
        </authorList>
    </citation>
    <scope>NUCLEOTIDE SEQUENCE</scope>
    <source>
        <strain evidence="1">SCGC AB-777_F03</strain>
    </source>
</reference>
<dbReference type="Pfam" id="PF05942">
    <property type="entry name" value="PaREP1"/>
    <property type="match status" value="1"/>
</dbReference>
<reference evidence="1" key="1">
    <citation type="journal article" date="2015" name="Appl. Environ. Microbiol.">
        <title>Nanoarchaeota, Their Sulfolobales Host, and Nanoarchaeota Virus Distribution across Yellowstone National Park Hot Springs.</title>
        <authorList>
            <person name="Munson-McGee J.H."/>
            <person name="Field E.K."/>
            <person name="Bateson M."/>
            <person name="Rooney C."/>
            <person name="Stepanauskas R."/>
            <person name="Young M.J."/>
        </authorList>
    </citation>
    <scope>NUCLEOTIDE SEQUENCE [LARGE SCALE GENOMIC DNA]</scope>
    <source>
        <strain evidence="1">SCGC AB-777_F03</strain>
    </source>
</reference>
<name>A0A2T9WKG7_NANST</name>
<gene>
    <name evidence="1" type="ORF">DDW03_02725</name>
</gene>
<keyword evidence="1" id="KW-0347">Helicase</keyword>
<dbReference type="Gene3D" id="1.20.120.330">
    <property type="entry name" value="Nucleotidyltransferases domain 2"/>
    <property type="match status" value="1"/>
</dbReference>
<dbReference type="AlphaFoldDB" id="A0A2T9WKG7"/>